<dbReference type="InterPro" id="IPR038980">
    <property type="entry name" value="ATM_plant"/>
</dbReference>
<keyword evidence="4" id="KW-0547">Nucleotide-binding</keyword>
<dbReference type="PROSITE" id="PS00915">
    <property type="entry name" value="PI3_4_KINASE_1"/>
    <property type="match status" value="1"/>
</dbReference>
<dbReference type="Pfam" id="PF00454">
    <property type="entry name" value="PI3_PI4_kinase"/>
    <property type="match status" value="1"/>
</dbReference>
<dbReference type="Proteomes" id="UP000267029">
    <property type="component" value="Unassembled WGS sequence"/>
</dbReference>
<keyword evidence="8" id="KW-0539">Nucleus</keyword>
<evidence type="ECO:0000256" key="4">
    <source>
        <dbReference type="ARBA" id="ARBA00022741"/>
    </source>
</evidence>
<dbReference type="InterPro" id="IPR000403">
    <property type="entry name" value="PI3/4_kinase_cat_dom"/>
</dbReference>
<evidence type="ECO:0000313" key="12">
    <source>
        <dbReference type="EMBL" id="VDD79114.1"/>
    </source>
</evidence>
<dbReference type="PANTHER" id="PTHR37079">
    <property type="entry name" value="SERINE/THREONINE-PROTEIN KINASE ATM"/>
    <property type="match status" value="1"/>
</dbReference>
<feature type="region of interest" description="Disordered" evidence="9">
    <location>
        <begin position="232"/>
        <end position="254"/>
    </location>
</feature>
<evidence type="ECO:0000259" key="10">
    <source>
        <dbReference type="PROSITE" id="PS50290"/>
    </source>
</evidence>
<dbReference type="GO" id="GO:0006281">
    <property type="term" value="P:DNA repair"/>
    <property type="evidence" value="ECO:0007669"/>
    <property type="project" value="InterPro"/>
</dbReference>
<keyword evidence="3" id="KW-0808">Transferase</keyword>
<reference evidence="12 13" key="1">
    <citation type="submission" date="2018-10" db="EMBL/GenBank/DDBJ databases">
        <authorList>
            <consortium name="Pathogen Informatics"/>
        </authorList>
    </citation>
    <scope>NUCLEOTIDE SEQUENCE [LARGE SCALE GENOMIC DNA]</scope>
</reference>
<feature type="region of interest" description="Disordered" evidence="9">
    <location>
        <begin position="180"/>
        <end position="199"/>
    </location>
</feature>
<dbReference type="PROSITE" id="PS50290">
    <property type="entry name" value="PI3_4_KINASE_3"/>
    <property type="match status" value="1"/>
</dbReference>
<evidence type="ECO:0000313" key="13">
    <source>
        <dbReference type="Proteomes" id="UP000267029"/>
    </source>
</evidence>
<evidence type="ECO:0000259" key="11">
    <source>
        <dbReference type="PROSITE" id="PS51190"/>
    </source>
</evidence>
<keyword evidence="13" id="KW-1185">Reference proteome</keyword>
<keyword evidence="5" id="KW-0227">DNA damage</keyword>
<evidence type="ECO:0000256" key="9">
    <source>
        <dbReference type="SAM" id="MobiDB-lite"/>
    </source>
</evidence>
<accession>A0A158QTP5</accession>
<feature type="domain" description="FATC" evidence="11">
    <location>
        <begin position="3831"/>
        <end position="3863"/>
    </location>
</feature>
<evidence type="ECO:0000256" key="1">
    <source>
        <dbReference type="ARBA" id="ARBA00004123"/>
    </source>
</evidence>
<dbReference type="InterPro" id="IPR018936">
    <property type="entry name" value="PI3/4_kinase_CS"/>
</dbReference>
<gene>
    <name evidence="12" type="ORF">MCOS_LOCUS5117</name>
</gene>
<dbReference type="InterPro" id="IPR003152">
    <property type="entry name" value="FATC_dom"/>
</dbReference>
<dbReference type="Pfam" id="PF02260">
    <property type="entry name" value="FATC"/>
    <property type="match status" value="1"/>
</dbReference>
<dbReference type="InterPro" id="IPR044107">
    <property type="entry name" value="PIKKc_ATM"/>
</dbReference>
<dbReference type="Gene3D" id="1.10.1070.11">
    <property type="entry name" value="Phosphatidylinositol 3-/4-kinase, catalytic domain"/>
    <property type="match status" value="1"/>
</dbReference>
<dbReference type="EC" id="2.7.11.1" evidence="2"/>
<dbReference type="SMART" id="SM01343">
    <property type="entry name" value="FATC"/>
    <property type="match status" value="1"/>
</dbReference>
<keyword evidence="6" id="KW-0418">Kinase</keyword>
<name>A0A158QTP5_MESCO</name>
<dbReference type="OrthoDB" id="381190at2759"/>
<feature type="compositionally biased region" description="Acidic residues" evidence="9">
    <location>
        <begin position="232"/>
        <end position="242"/>
    </location>
</feature>
<evidence type="ECO:0000256" key="6">
    <source>
        <dbReference type="ARBA" id="ARBA00022777"/>
    </source>
</evidence>
<dbReference type="SUPFAM" id="SSF56112">
    <property type="entry name" value="Protein kinase-like (PK-like)"/>
    <property type="match status" value="1"/>
</dbReference>
<feature type="domain" description="PI3K/PI4K catalytic" evidence="10">
    <location>
        <begin position="3390"/>
        <end position="3732"/>
    </location>
</feature>
<dbReference type="SMART" id="SM00146">
    <property type="entry name" value="PI3Kc"/>
    <property type="match status" value="1"/>
</dbReference>
<comment type="subcellular location">
    <subcellularLocation>
        <location evidence="1">Nucleus</location>
    </subcellularLocation>
</comment>
<dbReference type="InterPro" id="IPR011009">
    <property type="entry name" value="Kinase-like_dom_sf"/>
</dbReference>
<dbReference type="GO" id="GO:0004674">
    <property type="term" value="F:protein serine/threonine kinase activity"/>
    <property type="evidence" value="ECO:0007669"/>
    <property type="project" value="UniProtKB-EC"/>
</dbReference>
<feature type="compositionally biased region" description="Polar residues" evidence="9">
    <location>
        <begin position="182"/>
        <end position="199"/>
    </location>
</feature>
<dbReference type="InterPro" id="IPR036940">
    <property type="entry name" value="PI3/4_kinase_cat_sf"/>
</dbReference>
<evidence type="ECO:0000256" key="8">
    <source>
        <dbReference type="ARBA" id="ARBA00023242"/>
    </source>
</evidence>
<dbReference type="PROSITE" id="PS51190">
    <property type="entry name" value="FATC"/>
    <property type="match status" value="1"/>
</dbReference>
<feature type="compositionally biased region" description="Polar residues" evidence="9">
    <location>
        <begin position="245"/>
        <end position="254"/>
    </location>
</feature>
<evidence type="ECO:0000256" key="2">
    <source>
        <dbReference type="ARBA" id="ARBA00012513"/>
    </source>
</evidence>
<sequence>MSGKRKHALSESDFDYLNGLAKEYAKNNIFDAKGIMILCKSLFPNNVRVKVLEYEIAKEMGNFKHASGILADSYHLRNARWEAEVNNIFAGLQSVPVDQHYLRLFIALPQHSQVEVLMDYCSSSLTTASSKAEFLLRFVTEKFEILGENSFIGSLFDNLIELLMVAEMEHWQSLNRAAEMDAQNQSDSPINEKQISPTVCTEDIQQTSKDCSGYLEPDEGEEGEVLEEADDDDGEVLDDDDLDNHNPNSLGGKNSANQTFSVLNVHRMRLACDVLPLVHRVRGTIKFSSTQLQSLVINAFQFLLTFAAQIPFTDDGFPEISGASTPLPELLKLDPSKYLRLFLDMAADLLKWPISGPSFQVQPRSDILEMLQKCHRVYKDLEHDFQRQKASSGSINKKRSSSTTQKLSSAASQIVCTLWALFVEVGVAFTKESKALARIPFDISTLTSLDKCNLPNDDALSEPLLMLQSLWSLRTLYRTQNKSPVCKPPSHQSESILESLDASLQPQDGAHGLKSGSLLEFVVRINLTMACLIDSSFDFTWHEGIFSNSNLLSRAYSQEQLLMIQCLLDVVKLHHEALTHSKPLASERSRFLLRVLDIRIDEATNLNNWTKFSNRVIGLSTTSFVATFEVVLSHAINALKTTSVRKYLYEQSCEKWLKQEAGVFTWKSVCDKIVRTLQDEIHVMATRRTAKISITPELSDKLDLVSARFLGLQKWCLNEMQNAPSGPVVLLLCQALDVCIHSPEILHKNIISFVEGVLNCFESGWSDSLGLGWFLRLLRWAVAEICTTPELRRSIITCFLRRAILLFKLWPKFRETGGQNGSASHRPPPAEVTDHNSSTLAGIVSGCLDDPFALDVYFGTSPTVENLFTVPESSTECSPVHLLGDACFIVEKKPTLLPEKTGRRPQANSIDTGRELLAFCRWILTHCVLLKTDDMTNDLRSFFNLLVNYYVTEWRRSVDRMRFQAEDSHYSQLSGMQDFFSTFSALLVAIETFEMTELLDPLKAISFEVPGPWVYQSLSKALVGDGDVKWLWWPVFDWMLRFQWQAAITTENFHNLNCDIALDAISESLGSAKKYASTFITLSTSSLAIEVALSAAVTGLAISTYCAKHHLQTIDRHLCFLDKIWDQALEWFEQLLATNTHEDSRYKNDKRRALLHDRLICCLVEHLLGLDSVIFAGYSPTSTRFRHLSRLWAVLFSIPVFGNPVVPWRYRLAVSAYFTWPKASTELTQECWTGGEIDHSVPPPLVFLFAHSSSSYILRYFYLYWSLPPLLSPSKFNYLTISRSSTVPVLGEKYVDSVLELVRSHLVEPAEIWSRMFFYLVSARSIQASSVQEMAEYILVDVNQRHCLAETLFKLLPNVPKSQWPRCLEQLVLDLLVHKSSDGLAPNQRDRALQLEFDDEVSQTSTENLTVDVGENVVPSNLDARLRLPLAAFLHPELLLLTVRNLHKIISQLTWRKAQDTWWLVAFHRHLRKARFPPIGDESVVELFCCLIDALKDALKSQLLLKRWSLFLSLVNALNDFGGALCTYLEDAEDGVRVNDIWQQVAARVIKLAETAWLAGGARWPGLEESFAPPSLASAFCGTLLVWVRLHSLKVLDDEVPSIPLDTFLMQGNPNTSFQPFLLLQCLTNASRSSVLLLTSNLIGLLSNRPHMDSPSLLYTLDSLLSLLVTTSNRFDGGCGDCNCQANDITLSSSQSLPPSKPYALLSLIVSVCCLLIKHVASGSLLHQVFLSRLADNNGNYFELHIKPYMMPLCLWEISGGHFDRDVHLQEFNSAALAWGYKSFEDFVSQSQEYGAFLRLTGVEFYAGSSTRTSHIYVAAHLFSRDQFPQFMKSLKIEDQKGFRALRSVESVVGVVANLIRFILLFVGDTFASLDRQSALISCQLISHLTILFLELFSTNPTDATKLLLPPSPIAVDYVVKTAAQLLTQAVTLNSEFLLTLSDAIMEEASRFLDNPRLSETAACYDVLGGECVRVCVWLGLARFLALLASSTQNKPTSSNAPFAAYLNWRLITVLISLIDAEIERDRLSTIGFLLTALSEILDLLVDDNTTSEGDLLEIAWHNSTVYMLSEVTSRLSSLPDDVHLEFLERITPILDRLFHVGGGCRFSPAICLIDNFCKSSILFSTYQPHLSRHCKCNRMDASEEIRRFLRSLNCLCHPRLVKYRAAGIRHLTALLSPNREYTAAELHERLAKVPFERDDAKARLVEESCLQDWVPPVTENPTLAVQIERLKQTLLDLLTSTEGVVVDPATSHALGDCLVSLSTRSGIEKRCVNSANVPKPLFTGDCPNPMAVEQLNSVIFISNQIVSPRTVFSQLGPQCLRAVMADPRLLSLLFGNLNLTTEQEACLLTKLAPYLALDEITALRRSRTPSAPKFVFKNIPEHMLVDLCSQDLVNLVSNCNKQLDDMIIEIVNWLFAQGLVLDEFFLACKPLLLSEVYLAKRLLPWIFAVLFTSLKLSGSTRGGGKGVERALSCLLASLNSLLEHHPQLSGFLQSVLIALHAYSQWLIRSGIARSLEWEFNWLLASKRALESGSSEAACLLFELEWMKRPEKLLHDAAYQNLWIDICESRGDLVGLKAAQTAMAESFDRSTAGASLEDRFRYTIVHQSNTGFQFCWEMIGYLTPCVLPTYREPRPSYTNKLVWIGPVGCAINKTNGHWGLLQADRKLNAGENNDGIVEVLLQLHRLGADNAFFEFASGHLIAHNLELQPALLEARYQVSWRTGVWRLHTSPTVPRDSRLLDIDFKCLKGPRVLPSPSPLALQLLTARKTLHESPGLGEVRRERLSRLGQWADVEPRSSHQVEDDKLLHLLRCAVYREDWKLVSDMIDDRRIRRTFNHLFLKRTHYGSGAKYPVFCPPNQIPAKASIEEFATLDATTSSPFLEASLCLSEALSDSHQDLTPWLPLLNVHTQLQLADLHVEFGDALFGERLLKSIQPVDVPCPELHLRRHLCLALTRSKLQRLGGEISLSSARLMSVLKETTTALSELKLQRDLPARLLLESYLSCTVVLCKWLSESGTMSWADLIVQLLKPAIDLADRCWPSSTKQSLVTPPPPLYSSADALAALAEFADAQYQIFDGYIRSPEFAARSRLLVDAEADAACLTEVDKKSRFLRILQRQSTLESVELSNLISGLQSFFSTAILSYCRCLAQSDKFNLKVYRLVSLWLSASAKMGQNGGLTSCVGSTEETLFTPDWLASLDAHLGGIRVDKFLPLFPQLLGRLTTPSEQSPGRPQLAFHSMLAKLVKSLLNKHPYHTGFPLLSLVHADLDDPTAPSSGATPRAKRQRIDANDSGSGRVLLARQLFSEVCCANQESASVFSQMQALAKAYIEWANVDVESKRTTKGDIPLPSTCSLSRLSGEADDQLHLIPVVTCPPRVDPSGAYRDLVRLVGFAKTYRLAGGLNLPKIITCVCSDGKKRKQLVKGRDDPRQDAIMQQVFSAANHLLATSTGVSKEGRPGSCSTDMRIRTYMVRVPHFEFLELTARSQFQVVIPLARRSGLIEWCEGTVPLGEWLASDTSGAHQRYRPNDLVPSQAKLKLADARSKGLERRQAVFAEICSKIQPVLGYFFLENFPDPRDWYMAKRRYTKSLAASSILGYLVGLGDRHPHNLLLHPVTGDLVHIDLGIAFDQGRLLPTPEAVPFRLTRDLVHALGPLGLEAGFTSAAESALHAFSSGSEVIVTLLEVCSSLSLYQTREGKFATYILFSAAGGPFVGAQALRWNLIFRTRMLVLLHDPLYSWSLSPAQLCALEAKRAEVAAHSTYRGGAENTATATNTSIAAGLAANSCLPGSRRPRDSVNQLAERVLLTVRDKLAGRVGGIGGSGLSTAAGSEGLGTLEAAGQVDLLIRAATNPENLARMYFGWQPYL</sequence>
<dbReference type="PROSITE" id="PS00916">
    <property type="entry name" value="PI3_4_KINASE_2"/>
    <property type="match status" value="1"/>
</dbReference>
<protein>
    <recommendedName>
        <fullName evidence="2">non-specific serine/threonine protein kinase</fullName>
        <ecNumber evidence="2">2.7.11.1</ecNumber>
    </recommendedName>
</protein>
<dbReference type="STRING" id="53468.A0A158QTP5"/>
<proteinExistence type="predicted"/>
<dbReference type="CDD" id="cd05171">
    <property type="entry name" value="PIKKc_ATM"/>
    <property type="match status" value="1"/>
</dbReference>
<dbReference type="GO" id="GO:0005524">
    <property type="term" value="F:ATP binding"/>
    <property type="evidence" value="ECO:0007669"/>
    <property type="project" value="UniProtKB-KW"/>
</dbReference>
<dbReference type="PANTHER" id="PTHR37079:SF4">
    <property type="entry name" value="SERINE_THREONINE-PROTEIN KINASE ATM"/>
    <property type="match status" value="1"/>
</dbReference>
<dbReference type="EMBL" id="UXSR01005180">
    <property type="protein sequence ID" value="VDD79114.1"/>
    <property type="molecule type" value="Genomic_DNA"/>
</dbReference>
<dbReference type="Gene3D" id="3.30.1010.10">
    <property type="entry name" value="Phosphatidylinositol 3-kinase Catalytic Subunit, Chain A, domain 4"/>
    <property type="match status" value="1"/>
</dbReference>
<evidence type="ECO:0000256" key="7">
    <source>
        <dbReference type="ARBA" id="ARBA00022840"/>
    </source>
</evidence>
<evidence type="ECO:0000256" key="3">
    <source>
        <dbReference type="ARBA" id="ARBA00022679"/>
    </source>
</evidence>
<keyword evidence="7" id="KW-0067">ATP-binding</keyword>
<evidence type="ECO:0000256" key="5">
    <source>
        <dbReference type="ARBA" id="ARBA00022763"/>
    </source>
</evidence>
<organism evidence="12 13">
    <name type="scientific">Mesocestoides corti</name>
    <name type="common">Flatworm</name>
    <dbReference type="NCBI Taxonomy" id="53468"/>
    <lineage>
        <taxon>Eukaryota</taxon>
        <taxon>Metazoa</taxon>
        <taxon>Spiralia</taxon>
        <taxon>Lophotrochozoa</taxon>
        <taxon>Platyhelminthes</taxon>
        <taxon>Cestoda</taxon>
        <taxon>Eucestoda</taxon>
        <taxon>Cyclophyllidea</taxon>
        <taxon>Mesocestoididae</taxon>
        <taxon>Mesocestoides</taxon>
    </lineage>
</organism>
<dbReference type="GO" id="GO:0005634">
    <property type="term" value="C:nucleus"/>
    <property type="evidence" value="ECO:0007669"/>
    <property type="project" value="UniProtKB-SubCell"/>
</dbReference>